<reference evidence="2" key="1">
    <citation type="submission" date="2016-04" db="EMBL/GenBank/DDBJ databases">
        <authorList>
            <person name="Nguyen H.D."/>
            <person name="Samba Siva P."/>
            <person name="Cullis J."/>
            <person name="Levesque C.A."/>
            <person name="Hambleton S."/>
        </authorList>
    </citation>
    <scope>NUCLEOTIDE SEQUENCE</scope>
    <source>
        <strain evidence="2">DAOMC 236416</strain>
    </source>
</reference>
<feature type="compositionally biased region" description="Acidic residues" evidence="1">
    <location>
        <begin position="514"/>
        <end position="527"/>
    </location>
</feature>
<dbReference type="Proteomes" id="UP000077521">
    <property type="component" value="Unassembled WGS sequence"/>
</dbReference>
<gene>
    <name evidence="2" type="ORF">A4X13_0g6544</name>
</gene>
<feature type="compositionally biased region" description="Acidic residues" evidence="1">
    <location>
        <begin position="419"/>
        <end position="429"/>
    </location>
</feature>
<comment type="caution">
    <text evidence="2">The sequence shown here is derived from an EMBL/GenBank/DDBJ whole genome shotgun (WGS) entry which is preliminary data.</text>
</comment>
<dbReference type="EMBL" id="LWDF02000639">
    <property type="protein sequence ID" value="KAE8244508.1"/>
    <property type="molecule type" value="Genomic_DNA"/>
</dbReference>
<reference evidence="2" key="2">
    <citation type="journal article" date="2019" name="IMA Fungus">
        <title>Genome sequencing and comparison of five Tilletia species to identify candidate genes for the detection of regulated species infecting wheat.</title>
        <authorList>
            <person name="Nguyen H.D.T."/>
            <person name="Sultana T."/>
            <person name="Kesanakurti P."/>
            <person name="Hambleton S."/>
        </authorList>
    </citation>
    <scope>NUCLEOTIDE SEQUENCE</scope>
    <source>
        <strain evidence="2">DAOMC 236416</strain>
    </source>
</reference>
<feature type="compositionally biased region" description="Acidic residues" evidence="1">
    <location>
        <begin position="437"/>
        <end position="449"/>
    </location>
</feature>
<proteinExistence type="predicted"/>
<evidence type="ECO:0000313" key="2">
    <source>
        <dbReference type="EMBL" id="KAE8244508.1"/>
    </source>
</evidence>
<protein>
    <submittedName>
        <fullName evidence="2">Uncharacterized protein</fullName>
    </submittedName>
</protein>
<feature type="compositionally biased region" description="Polar residues" evidence="1">
    <location>
        <begin position="569"/>
        <end position="579"/>
    </location>
</feature>
<dbReference type="AlphaFoldDB" id="A0A177TBH9"/>
<feature type="compositionally biased region" description="Acidic residues" evidence="1">
    <location>
        <begin position="463"/>
        <end position="482"/>
    </location>
</feature>
<feature type="region of interest" description="Disordered" evidence="1">
    <location>
        <begin position="565"/>
        <end position="594"/>
    </location>
</feature>
<feature type="compositionally biased region" description="Acidic residues" evidence="1">
    <location>
        <begin position="583"/>
        <end position="594"/>
    </location>
</feature>
<organism evidence="2 3">
    <name type="scientific">Tilletia indica</name>
    <dbReference type="NCBI Taxonomy" id="43049"/>
    <lineage>
        <taxon>Eukaryota</taxon>
        <taxon>Fungi</taxon>
        <taxon>Dikarya</taxon>
        <taxon>Basidiomycota</taxon>
        <taxon>Ustilaginomycotina</taxon>
        <taxon>Exobasidiomycetes</taxon>
        <taxon>Tilletiales</taxon>
        <taxon>Tilletiaceae</taxon>
        <taxon>Tilletia</taxon>
    </lineage>
</organism>
<name>A0A177TBH9_9BASI</name>
<evidence type="ECO:0000313" key="3">
    <source>
        <dbReference type="Proteomes" id="UP000077521"/>
    </source>
</evidence>
<accession>A0A177TBH9</accession>
<sequence length="594" mass="66945">MAFQDFPFENMARDDARIAAAMQPGPDHRFDGIDTWRHYPVRAHLTHWIPRHGESQVEHQVYWYVHLGHQWPETPEIRPMLAWYEKSGGNKAAWIRADIRVRGTNVPNPPRSWQEDMWKAALEFLSRVPVPSPTLKVLHLIFSARDDVLRSITNIIRGTPALTDIVLICDTPSNMRGVRPNLNLDDIFARREPSDHLERFLLRAPALTVSARNPACFFQSLGGAHTVCLAVMRIMPNYRVWEWTLDLLNAAPKARAIEVSEAAPWDVVQYQNQTPELCKYHKINVKHLFHLIVNMYHLDGHFFTRIHAPKLKYLRVRADNDIAKAGFCEKNHFPSLLVANIWCDGSPIERFQAIGLGKSQFMHNITSDLYRVRKHNEDILAYTKEFDADVDSLYDNFPPPYMLPTEIPDEGTESVTSPEDSEPGDDQEGDASAVPTEEVEEEEGEDTDEMSSLTSLSPSGESGDTDDDSDDDDDDDDDDDVEMQVMSAPHQDELPAQNNSPSFSPPGTENEVVAPDDEADEAAEAEEVERALGGSVFMATCTHAALDSPVDEYTNEELEELYTELEQHGSGSNHATLTLSSGEESEGGMDETYF</sequence>
<feature type="compositionally biased region" description="Low complexity" evidence="1">
    <location>
        <begin position="451"/>
        <end position="462"/>
    </location>
</feature>
<evidence type="ECO:0000256" key="1">
    <source>
        <dbReference type="SAM" id="MobiDB-lite"/>
    </source>
</evidence>
<feature type="region of interest" description="Disordered" evidence="1">
    <location>
        <begin position="397"/>
        <end position="528"/>
    </location>
</feature>
<keyword evidence="3" id="KW-1185">Reference proteome</keyword>
<feature type="compositionally biased region" description="Polar residues" evidence="1">
    <location>
        <begin position="496"/>
        <end position="507"/>
    </location>
</feature>